<feature type="domain" description="DHFR" evidence="7">
    <location>
        <begin position="1"/>
        <end position="189"/>
    </location>
</feature>
<evidence type="ECO:0000259" key="7">
    <source>
        <dbReference type="PROSITE" id="PS51330"/>
    </source>
</evidence>
<dbReference type="GO" id="GO:0004146">
    <property type="term" value="F:dihydrofolate reductase activity"/>
    <property type="evidence" value="ECO:0007669"/>
    <property type="project" value="UniProtKB-EC"/>
</dbReference>
<keyword evidence="4" id="KW-0554">One-carbon metabolism</keyword>
<dbReference type="InterPro" id="IPR001796">
    <property type="entry name" value="DHFR_dom"/>
</dbReference>
<dbReference type="EMBL" id="JAVDUJ010000001">
    <property type="protein sequence ID" value="MDR6939216.1"/>
    <property type="molecule type" value="Genomic_DNA"/>
</dbReference>
<evidence type="ECO:0000256" key="6">
    <source>
        <dbReference type="ARBA" id="ARBA00023002"/>
    </source>
</evidence>
<dbReference type="PANTHER" id="PTHR48069:SF3">
    <property type="entry name" value="DIHYDROFOLATE REDUCTASE"/>
    <property type="match status" value="1"/>
</dbReference>
<proteinExistence type="inferred from homology"/>
<protein>
    <recommendedName>
        <fullName evidence="3">dihydrofolate reductase</fullName>
        <ecNumber evidence="3">1.5.1.3</ecNumber>
    </recommendedName>
</protein>
<dbReference type="EC" id="1.5.1.3" evidence="3"/>
<keyword evidence="6 8" id="KW-0560">Oxidoreductase</keyword>
<keyword evidence="5" id="KW-0521">NADP</keyword>
<sequence>MIGMIWAQGHNRIIGKNGALPWHLPADLALFKQVTAGNPVLMGRKTWDSLPPKVRPLPQRVNYVLTRDPNFHAAGAVVGNQLEKLLSRAGSENPDKILWVMGGAQIYAQTLAYADVLLVTDVDYAVDRDASASEMAQVENNKKFAQVGSAQYAYAPDFGLDWDLCVASPNRGWHTSADGIQYRFSLYANKSFRMSQRDLAAGRAFRTETSVRGATLADTATSTETKNEIRQAAGKDAEIGRKLQVSQLITRLQDIFEHIQ</sequence>
<keyword evidence="9" id="KW-1185">Reference proteome</keyword>
<comment type="similarity">
    <text evidence="2">Belongs to the dihydrofolate reductase family.</text>
</comment>
<gene>
    <name evidence="8" type="ORF">J2S36_000759</name>
</gene>
<name>A0ABU1T1G0_9ACTO</name>
<dbReference type="Proteomes" id="UP001266099">
    <property type="component" value="Unassembled WGS sequence"/>
</dbReference>
<dbReference type="InterPro" id="IPR024072">
    <property type="entry name" value="DHFR-like_dom_sf"/>
</dbReference>
<evidence type="ECO:0000256" key="2">
    <source>
        <dbReference type="ARBA" id="ARBA00009539"/>
    </source>
</evidence>
<dbReference type="Pfam" id="PF00186">
    <property type="entry name" value="DHFR_1"/>
    <property type="match status" value="1"/>
</dbReference>
<reference evidence="8 9" key="1">
    <citation type="submission" date="2023-07" db="EMBL/GenBank/DDBJ databases">
        <title>Sequencing the genomes of 1000 actinobacteria strains.</title>
        <authorList>
            <person name="Klenk H.-P."/>
        </authorList>
    </citation>
    <scope>NUCLEOTIDE SEQUENCE [LARGE SCALE GENOMIC DNA]</scope>
    <source>
        <strain evidence="8 9">DSM 15539</strain>
    </source>
</reference>
<comment type="pathway">
    <text evidence="1">Cofactor biosynthesis; tetrahydrofolate biosynthesis; 5,6,7,8-tetrahydrofolate from 7,8-dihydrofolate: step 1/1.</text>
</comment>
<evidence type="ECO:0000256" key="3">
    <source>
        <dbReference type="ARBA" id="ARBA00012856"/>
    </source>
</evidence>
<comment type="caution">
    <text evidence="8">The sequence shown here is derived from an EMBL/GenBank/DDBJ whole genome shotgun (WGS) entry which is preliminary data.</text>
</comment>
<evidence type="ECO:0000313" key="9">
    <source>
        <dbReference type="Proteomes" id="UP001266099"/>
    </source>
</evidence>
<dbReference type="CDD" id="cd00209">
    <property type="entry name" value="DHFR"/>
    <property type="match status" value="1"/>
</dbReference>
<evidence type="ECO:0000256" key="5">
    <source>
        <dbReference type="ARBA" id="ARBA00022857"/>
    </source>
</evidence>
<dbReference type="InterPro" id="IPR012259">
    <property type="entry name" value="DHFR"/>
</dbReference>
<dbReference type="PROSITE" id="PS51330">
    <property type="entry name" value="DHFR_2"/>
    <property type="match status" value="1"/>
</dbReference>
<dbReference type="PANTHER" id="PTHR48069">
    <property type="entry name" value="DIHYDROFOLATE REDUCTASE"/>
    <property type="match status" value="1"/>
</dbReference>
<organism evidence="8 9">
    <name type="scientific">Arcanobacterium hippocoleae</name>
    <dbReference type="NCBI Taxonomy" id="149017"/>
    <lineage>
        <taxon>Bacteria</taxon>
        <taxon>Bacillati</taxon>
        <taxon>Actinomycetota</taxon>
        <taxon>Actinomycetes</taxon>
        <taxon>Actinomycetales</taxon>
        <taxon>Actinomycetaceae</taxon>
        <taxon>Arcanobacterium</taxon>
    </lineage>
</organism>
<dbReference type="PRINTS" id="PR00070">
    <property type="entry name" value="DHFR"/>
</dbReference>
<accession>A0ABU1T1G0</accession>
<dbReference type="Gene3D" id="3.40.430.10">
    <property type="entry name" value="Dihydrofolate Reductase, subunit A"/>
    <property type="match status" value="1"/>
</dbReference>
<evidence type="ECO:0000256" key="1">
    <source>
        <dbReference type="ARBA" id="ARBA00004903"/>
    </source>
</evidence>
<evidence type="ECO:0000256" key="4">
    <source>
        <dbReference type="ARBA" id="ARBA00022563"/>
    </source>
</evidence>
<evidence type="ECO:0000313" key="8">
    <source>
        <dbReference type="EMBL" id="MDR6939216.1"/>
    </source>
</evidence>
<dbReference type="SUPFAM" id="SSF53597">
    <property type="entry name" value="Dihydrofolate reductase-like"/>
    <property type="match status" value="1"/>
</dbReference>